<keyword evidence="3" id="KW-1185">Reference proteome</keyword>
<dbReference type="HOGENOM" id="CLU_020336_31_1_1"/>
<dbReference type="Gene3D" id="3.40.50.1820">
    <property type="entry name" value="alpha/beta hydrolase"/>
    <property type="match status" value="1"/>
</dbReference>
<name>A0A0C9U7W7_PAXIN</name>
<reference evidence="3" key="2">
    <citation type="submission" date="2015-01" db="EMBL/GenBank/DDBJ databases">
        <title>Evolutionary Origins and Diversification of the Mycorrhizal Mutualists.</title>
        <authorList>
            <consortium name="DOE Joint Genome Institute"/>
            <consortium name="Mycorrhizal Genomics Consortium"/>
            <person name="Kohler A."/>
            <person name="Kuo A."/>
            <person name="Nagy L.G."/>
            <person name="Floudas D."/>
            <person name="Copeland A."/>
            <person name="Barry K.W."/>
            <person name="Cichocki N."/>
            <person name="Veneault-Fourrey C."/>
            <person name="LaButti K."/>
            <person name="Lindquist E.A."/>
            <person name="Lipzen A."/>
            <person name="Lundell T."/>
            <person name="Morin E."/>
            <person name="Murat C."/>
            <person name="Riley R."/>
            <person name="Ohm R."/>
            <person name="Sun H."/>
            <person name="Tunlid A."/>
            <person name="Henrissat B."/>
            <person name="Grigoriev I.V."/>
            <person name="Hibbett D.S."/>
            <person name="Martin F."/>
        </authorList>
    </citation>
    <scope>NUCLEOTIDE SEQUENCE [LARGE SCALE GENOMIC DNA]</scope>
    <source>
        <strain evidence="3">ATCC 200175</strain>
    </source>
</reference>
<organism evidence="2 3">
    <name type="scientific">Paxillus involutus ATCC 200175</name>
    <dbReference type="NCBI Taxonomy" id="664439"/>
    <lineage>
        <taxon>Eukaryota</taxon>
        <taxon>Fungi</taxon>
        <taxon>Dikarya</taxon>
        <taxon>Basidiomycota</taxon>
        <taxon>Agaricomycotina</taxon>
        <taxon>Agaricomycetes</taxon>
        <taxon>Agaricomycetidae</taxon>
        <taxon>Boletales</taxon>
        <taxon>Paxilineae</taxon>
        <taxon>Paxillaceae</taxon>
        <taxon>Paxillus</taxon>
    </lineage>
</organism>
<feature type="domain" description="AB hydrolase-1" evidence="1">
    <location>
        <begin position="7"/>
        <end position="218"/>
    </location>
</feature>
<sequence length="230" mass="24958">ALLTLPGYFVMAPDLPGHGTAPRGGNYGMSALAAVLQPYVNSPIGPVSVIIGHSLGAVVALVLANNLPRTSPTTLILVEPRLRPPTQNPASKQTVQEMETIIGMVKHDINNVSSLTIEGEMRRNPLWTWEDAAWKILGFKLCDLAGVDALFRSNFPWDFEEFLGTLPAHVHPIILSADPKNRPAFLLEGASEYPRVSTQVIKGSTHSIHREFPEAIVNATLSSPLLLDCQ</sequence>
<reference evidence="2 3" key="1">
    <citation type="submission" date="2014-06" db="EMBL/GenBank/DDBJ databases">
        <authorList>
            <consortium name="DOE Joint Genome Institute"/>
            <person name="Kuo A."/>
            <person name="Kohler A."/>
            <person name="Nagy L.G."/>
            <person name="Floudas D."/>
            <person name="Copeland A."/>
            <person name="Barry K.W."/>
            <person name="Cichocki N."/>
            <person name="Veneault-Fourrey C."/>
            <person name="LaButti K."/>
            <person name="Lindquist E.A."/>
            <person name="Lipzen A."/>
            <person name="Lundell T."/>
            <person name="Morin E."/>
            <person name="Murat C."/>
            <person name="Sun H."/>
            <person name="Tunlid A."/>
            <person name="Henrissat B."/>
            <person name="Grigoriev I.V."/>
            <person name="Hibbett D.S."/>
            <person name="Martin F."/>
            <person name="Nordberg H.P."/>
            <person name="Cantor M.N."/>
            <person name="Hua S.X."/>
        </authorList>
    </citation>
    <scope>NUCLEOTIDE SEQUENCE [LARGE SCALE GENOMIC DNA]</scope>
    <source>
        <strain evidence="2 3">ATCC 200175</strain>
    </source>
</reference>
<dbReference type="OrthoDB" id="10249433at2759"/>
<dbReference type="InterPro" id="IPR000073">
    <property type="entry name" value="AB_hydrolase_1"/>
</dbReference>
<dbReference type="SUPFAM" id="SSF53474">
    <property type="entry name" value="alpha/beta-Hydrolases"/>
    <property type="match status" value="1"/>
</dbReference>
<dbReference type="EMBL" id="KN819336">
    <property type="protein sequence ID" value="KIJ15502.1"/>
    <property type="molecule type" value="Genomic_DNA"/>
</dbReference>
<evidence type="ECO:0000313" key="2">
    <source>
        <dbReference type="EMBL" id="KIJ15502.1"/>
    </source>
</evidence>
<dbReference type="InterPro" id="IPR029058">
    <property type="entry name" value="AB_hydrolase_fold"/>
</dbReference>
<feature type="non-terminal residue" evidence="2">
    <location>
        <position position="1"/>
    </location>
</feature>
<dbReference type="Proteomes" id="UP000053647">
    <property type="component" value="Unassembled WGS sequence"/>
</dbReference>
<accession>A0A0C9U7W7</accession>
<protein>
    <recommendedName>
        <fullName evidence="1">AB hydrolase-1 domain-containing protein</fullName>
    </recommendedName>
</protein>
<evidence type="ECO:0000313" key="3">
    <source>
        <dbReference type="Proteomes" id="UP000053647"/>
    </source>
</evidence>
<evidence type="ECO:0000259" key="1">
    <source>
        <dbReference type="Pfam" id="PF12697"/>
    </source>
</evidence>
<dbReference type="Pfam" id="PF12697">
    <property type="entry name" value="Abhydrolase_6"/>
    <property type="match status" value="1"/>
</dbReference>
<dbReference type="AlphaFoldDB" id="A0A0C9U7W7"/>
<gene>
    <name evidence="2" type="ORF">PAXINDRAFT_77023</name>
</gene>
<proteinExistence type="predicted"/>